<accession>A0A8X7XTZ5</accession>
<evidence type="ECO:0000256" key="18">
    <source>
        <dbReference type="ARBA" id="ARBA00041032"/>
    </source>
</evidence>
<evidence type="ECO:0000259" key="21">
    <source>
        <dbReference type="PROSITE" id="PS50222"/>
    </source>
</evidence>
<evidence type="ECO:0000256" key="1">
    <source>
        <dbReference type="ARBA" id="ARBA00004123"/>
    </source>
</evidence>
<evidence type="ECO:0000256" key="7">
    <source>
        <dbReference type="ARBA" id="ARBA00022490"/>
    </source>
</evidence>
<dbReference type="SUPFAM" id="SSF47473">
    <property type="entry name" value="EF-hand"/>
    <property type="match status" value="1"/>
</dbReference>
<dbReference type="PANTHER" id="PTHR46823">
    <property type="entry name" value="CALCINEURIN B HOMOLOGOUS PROTEIN 3"/>
    <property type="match status" value="1"/>
</dbReference>
<keyword evidence="11" id="KW-0106">Calcium</keyword>
<evidence type="ECO:0000256" key="13">
    <source>
        <dbReference type="ARBA" id="ARBA00023136"/>
    </source>
</evidence>
<evidence type="ECO:0000256" key="20">
    <source>
        <dbReference type="SAM" id="MobiDB-lite"/>
    </source>
</evidence>
<feature type="region of interest" description="Disordered" evidence="20">
    <location>
        <begin position="149"/>
        <end position="174"/>
    </location>
</feature>
<keyword evidence="8" id="KW-0519">Myristate</keyword>
<organism evidence="22 23">
    <name type="scientific">Polypterus senegalus</name>
    <name type="common">Senegal bichir</name>
    <dbReference type="NCBI Taxonomy" id="55291"/>
    <lineage>
        <taxon>Eukaryota</taxon>
        <taxon>Metazoa</taxon>
        <taxon>Chordata</taxon>
        <taxon>Craniata</taxon>
        <taxon>Vertebrata</taxon>
        <taxon>Euteleostomi</taxon>
        <taxon>Actinopterygii</taxon>
        <taxon>Polypteriformes</taxon>
        <taxon>Polypteridae</taxon>
        <taxon>Polypterus</taxon>
    </lineage>
</organism>
<dbReference type="Gene3D" id="1.10.238.10">
    <property type="entry name" value="EF-hand"/>
    <property type="match status" value="1"/>
</dbReference>
<gene>
    <name evidence="22" type="primary">Tesc</name>
    <name evidence="22" type="ORF">GTO96_0005169</name>
</gene>
<evidence type="ECO:0000256" key="8">
    <source>
        <dbReference type="ARBA" id="ARBA00022707"/>
    </source>
</evidence>
<dbReference type="GO" id="GO:0004860">
    <property type="term" value="F:protein kinase inhibitor activity"/>
    <property type="evidence" value="ECO:0007669"/>
    <property type="project" value="UniProtKB-KW"/>
</dbReference>
<proteinExistence type="inferred from homology"/>
<keyword evidence="10" id="KW-0221">Differentiation</keyword>
<evidence type="ECO:0000256" key="19">
    <source>
        <dbReference type="ARBA" id="ARBA00042981"/>
    </source>
</evidence>
<dbReference type="GO" id="GO:0030154">
    <property type="term" value="P:cell differentiation"/>
    <property type="evidence" value="ECO:0007669"/>
    <property type="project" value="UniProtKB-KW"/>
</dbReference>
<feature type="non-terminal residue" evidence="22">
    <location>
        <position position="230"/>
    </location>
</feature>
<name>A0A8X7XTZ5_POLSE</name>
<protein>
    <recommendedName>
        <fullName evidence="18">Calcineurin B homologous protein 3</fullName>
    </recommendedName>
    <alternativeName>
        <fullName evidence="19">Tescalcin</fullName>
    </alternativeName>
</protein>
<dbReference type="InterPro" id="IPR052490">
    <property type="entry name" value="CHP3"/>
</dbReference>
<dbReference type="PROSITE" id="PS50222">
    <property type="entry name" value="EF_HAND_2"/>
    <property type="match status" value="1"/>
</dbReference>
<evidence type="ECO:0000256" key="2">
    <source>
        <dbReference type="ARBA" id="ARBA00004496"/>
    </source>
</evidence>
<evidence type="ECO:0000256" key="10">
    <source>
        <dbReference type="ARBA" id="ARBA00022782"/>
    </source>
</evidence>
<dbReference type="AlphaFoldDB" id="A0A8X7XTZ5"/>
<dbReference type="GO" id="GO:0005509">
    <property type="term" value="F:calcium ion binding"/>
    <property type="evidence" value="ECO:0007669"/>
    <property type="project" value="InterPro"/>
</dbReference>
<evidence type="ECO:0000256" key="4">
    <source>
        <dbReference type="ARBA" id="ARBA00004632"/>
    </source>
</evidence>
<dbReference type="PROSITE" id="PS00018">
    <property type="entry name" value="EF_HAND_1"/>
    <property type="match status" value="1"/>
</dbReference>
<feature type="domain" description="EF-hand" evidence="21">
    <location>
        <begin position="74"/>
        <end position="109"/>
    </location>
</feature>
<comment type="similarity">
    <text evidence="17">Belongs to the calcineurin regulatory subunit family. CHP subfamily.</text>
</comment>
<keyword evidence="15" id="KW-0966">Cell projection</keyword>
<keyword evidence="9" id="KW-0479">Metal-binding</keyword>
<dbReference type="GO" id="GO:0030027">
    <property type="term" value="C:lamellipodium"/>
    <property type="evidence" value="ECO:0007669"/>
    <property type="project" value="UniProtKB-SubCell"/>
</dbReference>
<keyword evidence="12" id="KW-0649">Protein kinase inhibitor</keyword>
<sequence>MAVFSCRREDFDKVTDLDVNPIRAQIIEAFFDKRNFGGTQTGPVEEINFEQFLTVMSHFRPVKTRMTEEQIASLRKEKLQFLFNMYDIDADGKISLEDYRHEPHQVYEGMTFEDFVKMSYEEAQDRLVRLLDFVQEQLCRRQAKSSHLSKEMQLKLKRTTGESSAANPPPEMKPKQARLWLPLTLNRIHDSISNMMPSSEDGTQIAKQVFISRTVMMEKLGPENEENEPR</sequence>
<dbReference type="EMBL" id="JAATIS010000094">
    <property type="protein sequence ID" value="KAG2470837.1"/>
    <property type="molecule type" value="Genomic_DNA"/>
</dbReference>
<keyword evidence="16" id="KW-0449">Lipoprotein</keyword>
<evidence type="ECO:0000313" key="22">
    <source>
        <dbReference type="EMBL" id="KAG2470837.1"/>
    </source>
</evidence>
<dbReference type="Proteomes" id="UP000886611">
    <property type="component" value="Unassembled WGS sequence"/>
</dbReference>
<comment type="caution">
    <text evidence="22">The sequence shown here is derived from an EMBL/GenBank/DDBJ whole genome shotgun (WGS) entry which is preliminary data.</text>
</comment>
<dbReference type="GO" id="GO:0005634">
    <property type="term" value="C:nucleus"/>
    <property type="evidence" value="ECO:0007669"/>
    <property type="project" value="UniProtKB-SubCell"/>
</dbReference>
<keyword evidence="6" id="KW-1003">Cell membrane</keyword>
<keyword evidence="14" id="KW-0539">Nucleus</keyword>
<dbReference type="GO" id="GO:0032587">
    <property type="term" value="C:ruffle membrane"/>
    <property type="evidence" value="ECO:0007669"/>
    <property type="project" value="UniProtKB-SubCell"/>
</dbReference>
<evidence type="ECO:0000256" key="11">
    <source>
        <dbReference type="ARBA" id="ARBA00022837"/>
    </source>
</evidence>
<evidence type="ECO:0000256" key="15">
    <source>
        <dbReference type="ARBA" id="ARBA00023273"/>
    </source>
</evidence>
<evidence type="ECO:0000256" key="6">
    <source>
        <dbReference type="ARBA" id="ARBA00022475"/>
    </source>
</evidence>
<evidence type="ECO:0000256" key="16">
    <source>
        <dbReference type="ARBA" id="ARBA00023288"/>
    </source>
</evidence>
<reference evidence="22 23" key="1">
    <citation type="journal article" date="2021" name="Cell">
        <title>Tracing the genetic footprints of vertebrate landing in non-teleost ray-finned fishes.</title>
        <authorList>
            <person name="Bi X."/>
            <person name="Wang K."/>
            <person name="Yang L."/>
            <person name="Pan H."/>
            <person name="Jiang H."/>
            <person name="Wei Q."/>
            <person name="Fang M."/>
            <person name="Yu H."/>
            <person name="Zhu C."/>
            <person name="Cai Y."/>
            <person name="He Y."/>
            <person name="Gan X."/>
            <person name="Zeng H."/>
            <person name="Yu D."/>
            <person name="Zhu Y."/>
            <person name="Jiang H."/>
            <person name="Qiu Q."/>
            <person name="Yang H."/>
            <person name="Zhang Y.E."/>
            <person name="Wang W."/>
            <person name="Zhu M."/>
            <person name="He S."/>
            <person name="Zhang G."/>
        </authorList>
    </citation>
    <scope>NUCLEOTIDE SEQUENCE [LARGE SCALE GENOMIC DNA]</scope>
    <source>
        <strain evidence="22">Bchr_013</strain>
    </source>
</reference>
<dbReference type="GO" id="GO:0005737">
    <property type="term" value="C:cytoplasm"/>
    <property type="evidence" value="ECO:0007669"/>
    <property type="project" value="UniProtKB-SubCell"/>
</dbReference>
<evidence type="ECO:0000256" key="17">
    <source>
        <dbReference type="ARBA" id="ARBA00038164"/>
    </source>
</evidence>
<comment type="subcellular location">
    <subcellularLocation>
        <location evidence="3">Cell projection</location>
        <location evidence="3">Lamellipodium</location>
    </subcellularLocation>
    <subcellularLocation>
        <location evidence="4">Cell projection</location>
        <location evidence="4">Ruffle membrane</location>
    </subcellularLocation>
    <subcellularLocation>
        <location evidence="2">Cytoplasm</location>
    </subcellularLocation>
    <subcellularLocation>
        <location evidence="5">Membrane</location>
        <topology evidence="5">Lipid-anchor</topology>
    </subcellularLocation>
    <subcellularLocation>
        <location evidence="1">Nucleus</location>
    </subcellularLocation>
</comment>
<keyword evidence="23" id="KW-1185">Reference proteome</keyword>
<dbReference type="InterPro" id="IPR011992">
    <property type="entry name" value="EF-hand-dom_pair"/>
</dbReference>
<evidence type="ECO:0000256" key="3">
    <source>
        <dbReference type="ARBA" id="ARBA00004510"/>
    </source>
</evidence>
<dbReference type="InterPro" id="IPR002048">
    <property type="entry name" value="EF_hand_dom"/>
</dbReference>
<evidence type="ECO:0000256" key="9">
    <source>
        <dbReference type="ARBA" id="ARBA00022723"/>
    </source>
</evidence>
<evidence type="ECO:0000256" key="12">
    <source>
        <dbReference type="ARBA" id="ARBA00023013"/>
    </source>
</evidence>
<evidence type="ECO:0000313" key="23">
    <source>
        <dbReference type="Proteomes" id="UP000886611"/>
    </source>
</evidence>
<evidence type="ECO:0000256" key="5">
    <source>
        <dbReference type="ARBA" id="ARBA00004635"/>
    </source>
</evidence>
<keyword evidence="13" id="KW-0472">Membrane</keyword>
<feature type="non-terminal residue" evidence="22">
    <location>
        <position position="1"/>
    </location>
</feature>
<dbReference type="InterPro" id="IPR018247">
    <property type="entry name" value="EF_Hand_1_Ca_BS"/>
</dbReference>
<evidence type="ECO:0000256" key="14">
    <source>
        <dbReference type="ARBA" id="ARBA00023242"/>
    </source>
</evidence>
<keyword evidence="7" id="KW-0963">Cytoplasm</keyword>